<sequence>MTRAHPSSSRWRAPPLPTRGYHASPRRVFRVNPNRSNTDPFKFRGTRRCNAIRPASSTGSNSDSDPSHIKELASPSDQPSNMAQMMDKAKGFLAEKVAGVKKPEADLTDMTVQHVGRDGATLAGRLDVRNPYSHTIPICEISYSLKLAGREVASGTMPDPGSLIGDDTTSLDLPVKVPYDFLVSLVKDAGRDWDLDYEMRVGLTVDLPVLGNFTLPLTKAGELKLPTLSDLF</sequence>
<reference evidence="1" key="1">
    <citation type="submission" date="2021-05" db="EMBL/GenBank/DDBJ databases">
        <authorList>
            <person name="Scholz U."/>
            <person name="Mascher M."/>
            <person name="Fiebig A."/>
        </authorList>
    </citation>
    <scope>NUCLEOTIDE SEQUENCE [LARGE SCALE GENOMIC DNA]</scope>
</reference>
<reference evidence="1" key="2">
    <citation type="submission" date="2025-09" db="UniProtKB">
        <authorList>
            <consortium name="EnsemblPlants"/>
        </authorList>
    </citation>
    <scope>IDENTIFICATION</scope>
</reference>
<evidence type="ECO:0000313" key="2">
    <source>
        <dbReference type="Proteomes" id="UP001732700"/>
    </source>
</evidence>
<evidence type="ECO:0000313" key="1">
    <source>
        <dbReference type="EnsemblPlants" id="AVESA.00010b.r2.3DG0519120.1.CDS.1"/>
    </source>
</evidence>
<accession>A0ACD5VUL9</accession>
<proteinExistence type="predicted"/>
<keyword evidence="2" id="KW-1185">Reference proteome</keyword>
<dbReference type="Proteomes" id="UP001732700">
    <property type="component" value="Chromosome 3D"/>
</dbReference>
<organism evidence="1 2">
    <name type="scientific">Avena sativa</name>
    <name type="common">Oat</name>
    <dbReference type="NCBI Taxonomy" id="4498"/>
    <lineage>
        <taxon>Eukaryota</taxon>
        <taxon>Viridiplantae</taxon>
        <taxon>Streptophyta</taxon>
        <taxon>Embryophyta</taxon>
        <taxon>Tracheophyta</taxon>
        <taxon>Spermatophyta</taxon>
        <taxon>Magnoliopsida</taxon>
        <taxon>Liliopsida</taxon>
        <taxon>Poales</taxon>
        <taxon>Poaceae</taxon>
        <taxon>BOP clade</taxon>
        <taxon>Pooideae</taxon>
        <taxon>Poodae</taxon>
        <taxon>Poeae</taxon>
        <taxon>Poeae Chloroplast Group 1 (Aveneae type)</taxon>
        <taxon>Aveninae</taxon>
        <taxon>Avena</taxon>
    </lineage>
</organism>
<protein>
    <submittedName>
        <fullName evidence="1">Uncharacterized protein</fullName>
    </submittedName>
</protein>
<name>A0ACD5VUL9_AVESA</name>
<dbReference type="EnsemblPlants" id="AVESA.00010b.r2.3DG0519120.1">
    <property type="protein sequence ID" value="AVESA.00010b.r2.3DG0519120.1.CDS.1"/>
    <property type="gene ID" value="AVESA.00010b.r2.3DG0519120"/>
</dbReference>